<dbReference type="OrthoDB" id="1917939at2759"/>
<dbReference type="PANTHER" id="PTHR48221">
    <property type="entry name" value="ACYL-COA SYNTHETASE FAMILY PROTEIN"/>
    <property type="match status" value="1"/>
</dbReference>
<dbReference type="Proteomes" id="UP000554482">
    <property type="component" value="Unassembled WGS sequence"/>
</dbReference>
<keyword evidence="1" id="KW-0472">Membrane</keyword>
<reference evidence="2 3" key="1">
    <citation type="submission" date="2020-06" db="EMBL/GenBank/DDBJ databases">
        <title>Transcriptomic and genomic resources for Thalictrum thalictroides and T. hernandezii: Facilitating candidate gene discovery in an emerging model plant lineage.</title>
        <authorList>
            <person name="Arias T."/>
            <person name="Riano-Pachon D.M."/>
            <person name="Di Stilio V.S."/>
        </authorList>
    </citation>
    <scope>NUCLEOTIDE SEQUENCE [LARGE SCALE GENOMIC DNA]</scope>
    <source>
        <strain evidence="3">cv. WT478/WT964</strain>
        <tissue evidence="2">Leaves</tissue>
    </source>
</reference>
<evidence type="ECO:0000256" key="1">
    <source>
        <dbReference type="SAM" id="Phobius"/>
    </source>
</evidence>
<dbReference type="EMBL" id="JABWDY010009578">
    <property type="protein sequence ID" value="KAF5201320.1"/>
    <property type="molecule type" value="Genomic_DNA"/>
</dbReference>
<evidence type="ECO:0000313" key="3">
    <source>
        <dbReference type="Proteomes" id="UP000554482"/>
    </source>
</evidence>
<gene>
    <name evidence="2" type="ORF">FRX31_009097</name>
</gene>
<keyword evidence="1" id="KW-1133">Transmembrane helix</keyword>
<feature type="transmembrane region" description="Helical" evidence="1">
    <location>
        <begin position="52"/>
        <end position="70"/>
    </location>
</feature>
<sequence>MVTTPSQPISGKHSLDLVHHITGLVFLPVKNTRPMVKYYSTWTKIMDHKSTWAALIAFLEWSFFTSVLLISKKDCQSIFWAACLSGTAKIEEAHDTDQYSPISGLAQSGVNQNIRKPRPCNIKYGIVVGKVKAGQALRLWLKDFGDCQMRDWTY</sequence>
<dbReference type="AlphaFoldDB" id="A0A7J6WXW1"/>
<name>A0A7J6WXW1_THATH</name>
<accession>A0A7J6WXW1</accession>
<comment type="caution">
    <text evidence="2">The sequence shown here is derived from an EMBL/GenBank/DDBJ whole genome shotgun (WGS) entry which is preliminary data.</text>
</comment>
<proteinExistence type="predicted"/>
<organism evidence="2 3">
    <name type="scientific">Thalictrum thalictroides</name>
    <name type="common">Rue-anemone</name>
    <name type="synonym">Anemone thalictroides</name>
    <dbReference type="NCBI Taxonomy" id="46969"/>
    <lineage>
        <taxon>Eukaryota</taxon>
        <taxon>Viridiplantae</taxon>
        <taxon>Streptophyta</taxon>
        <taxon>Embryophyta</taxon>
        <taxon>Tracheophyta</taxon>
        <taxon>Spermatophyta</taxon>
        <taxon>Magnoliopsida</taxon>
        <taxon>Ranunculales</taxon>
        <taxon>Ranunculaceae</taxon>
        <taxon>Thalictroideae</taxon>
        <taxon>Thalictrum</taxon>
    </lineage>
</organism>
<keyword evidence="3" id="KW-1185">Reference proteome</keyword>
<evidence type="ECO:0000313" key="2">
    <source>
        <dbReference type="EMBL" id="KAF5201320.1"/>
    </source>
</evidence>
<dbReference type="PANTHER" id="PTHR48221:SF2">
    <property type="entry name" value="ACYL-COA SYNTHETASE FAMILY PROTEIN"/>
    <property type="match status" value="1"/>
</dbReference>
<protein>
    <submittedName>
        <fullName evidence="2">Uncharacterized protein</fullName>
    </submittedName>
</protein>
<keyword evidence="1" id="KW-0812">Transmembrane</keyword>